<dbReference type="PANTHER" id="PTHR13890:SF26">
    <property type="entry name" value="MAGNESIUM TRANSPORTER MRS2-1"/>
    <property type="match status" value="1"/>
</dbReference>
<evidence type="ECO:0000256" key="1">
    <source>
        <dbReference type="ARBA" id="ARBA00004141"/>
    </source>
</evidence>
<dbReference type="GO" id="GO:0015095">
    <property type="term" value="F:magnesium ion transmembrane transporter activity"/>
    <property type="evidence" value="ECO:0007669"/>
    <property type="project" value="TreeGrafter"/>
</dbReference>
<dbReference type="CDD" id="cd12823">
    <property type="entry name" value="Mrs2_Mfm1p-like"/>
    <property type="match status" value="1"/>
</dbReference>
<evidence type="ECO:0000256" key="2">
    <source>
        <dbReference type="ARBA" id="ARBA00007535"/>
    </source>
</evidence>
<feature type="transmembrane region" description="Helical" evidence="8">
    <location>
        <begin position="423"/>
        <end position="446"/>
    </location>
</feature>
<organism evidence="9 10">
    <name type="scientific">Dendrobium chrysotoxum</name>
    <name type="common">Orchid</name>
    <dbReference type="NCBI Taxonomy" id="161865"/>
    <lineage>
        <taxon>Eukaryota</taxon>
        <taxon>Viridiplantae</taxon>
        <taxon>Streptophyta</taxon>
        <taxon>Embryophyta</taxon>
        <taxon>Tracheophyta</taxon>
        <taxon>Spermatophyta</taxon>
        <taxon>Magnoliopsida</taxon>
        <taxon>Liliopsida</taxon>
        <taxon>Asparagales</taxon>
        <taxon>Orchidaceae</taxon>
        <taxon>Epidendroideae</taxon>
        <taxon>Malaxideae</taxon>
        <taxon>Dendrobiinae</taxon>
        <taxon>Dendrobium</taxon>
    </lineage>
</organism>
<comment type="similarity">
    <text evidence="2 8">Belongs to the CorA metal ion transporter (MIT) (TC 1.A.35.5) family.</text>
</comment>
<comment type="function">
    <text evidence="8">Magnesium transporter that may mediate the influx of magnesium.</text>
</comment>
<dbReference type="Pfam" id="PF01544">
    <property type="entry name" value="CorA"/>
    <property type="match status" value="1"/>
</dbReference>
<dbReference type="EMBL" id="JAGFBR010000009">
    <property type="protein sequence ID" value="KAH0462726.1"/>
    <property type="molecule type" value="Genomic_DNA"/>
</dbReference>
<evidence type="ECO:0000256" key="7">
    <source>
        <dbReference type="ARBA" id="ARBA00023136"/>
    </source>
</evidence>
<dbReference type="InterPro" id="IPR039204">
    <property type="entry name" value="MRS2-like"/>
</dbReference>
<dbReference type="InterPro" id="IPR002523">
    <property type="entry name" value="MgTranspt_CorA/ZnTranspt_ZntB"/>
</dbReference>
<keyword evidence="4 8" id="KW-0812">Transmembrane</keyword>
<evidence type="ECO:0000256" key="6">
    <source>
        <dbReference type="ARBA" id="ARBA00023065"/>
    </source>
</evidence>
<evidence type="ECO:0000313" key="10">
    <source>
        <dbReference type="Proteomes" id="UP000775213"/>
    </source>
</evidence>
<dbReference type="Proteomes" id="UP000775213">
    <property type="component" value="Unassembled WGS sequence"/>
</dbReference>
<dbReference type="GO" id="GO:0016020">
    <property type="term" value="C:membrane"/>
    <property type="evidence" value="ECO:0007669"/>
    <property type="project" value="UniProtKB-SubCell"/>
</dbReference>
<comment type="caution">
    <text evidence="9">The sequence shown here is derived from an EMBL/GenBank/DDBJ whole genome shotgun (WGS) entry which is preliminary data.</text>
</comment>
<dbReference type="SUPFAM" id="SSF144083">
    <property type="entry name" value="Magnesium transport protein CorA, transmembrane region"/>
    <property type="match status" value="1"/>
</dbReference>
<feature type="transmembrane region" description="Helical" evidence="8">
    <location>
        <begin position="392"/>
        <end position="411"/>
    </location>
</feature>
<proteinExistence type="inferred from homology"/>
<dbReference type="Gene3D" id="1.20.58.340">
    <property type="entry name" value="Magnesium transport protein CorA, transmembrane region"/>
    <property type="match status" value="2"/>
</dbReference>
<keyword evidence="5 8" id="KW-1133">Transmembrane helix</keyword>
<protein>
    <recommendedName>
        <fullName evidence="8">Magnesium transporter</fullName>
    </recommendedName>
</protein>
<comment type="subcellular location">
    <subcellularLocation>
        <location evidence="1 8">Membrane</location>
        <topology evidence="1 8">Multi-pass membrane protein</topology>
    </subcellularLocation>
</comment>
<dbReference type="PANTHER" id="PTHR13890">
    <property type="entry name" value="RNA SPLICING PROTEIN MRS2, MITOCHONDRIAL"/>
    <property type="match status" value="1"/>
</dbReference>
<evidence type="ECO:0000256" key="3">
    <source>
        <dbReference type="ARBA" id="ARBA00022448"/>
    </source>
</evidence>
<name>A0AAV7H2Q7_DENCH</name>
<dbReference type="InterPro" id="IPR045863">
    <property type="entry name" value="CorA_TM1_TM2"/>
</dbReference>
<keyword evidence="10" id="KW-1185">Reference proteome</keyword>
<evidence type="ECO:0000256" key="8">
    <source>
        <dbReference type="RuleBase" id="RU366041"/>
    </source>
</evidence>
<dbReference type="AlphaFoldDB" id="A0AAV7H2Q7"/>
<gene>
    <name evidence="9" type="ORF">IEQ34_010301</name>
</gene>
<keyword evidence="6 8" id="KW-0406">Ion transport</keyword>
<keyword evidence="8" id="KW-0460">Magnesium</keyword>
<keyword evidence="3 8" id="KW-0813">Transport</keyword>
<dbReference type="FunFam" id="2.40.128.330:FF:000001">
    <property type="entry name" value="Magnesium transporter MRS2-1"/>
    <property type="match status" value="1"/>
</dbReference>
<reference evidence="9 10" key="1">
    <citation type="journal article" date="2021" name="Hortic Res">
        <title>Chromosome-scale assembly of the Dendrobium chrysotoxum genome enhances the understanding of orchid evolution.</title>
        <authorList>
            <person name="Zhang Y."/>
            <person name="Zhang G.Q."/>
            <person name="Zhang D."/>
            <person name="Liu X.D."/>
            <person name="Xu X.Y."/>
            <person name="Sun W.H."/>
            <person name="Yu X."/>
            <person name="Zhu X."/>
            <person name="Wang Z.W."/>
            <person name="Zhao X."/>
            <person name="Zhong W.Y."/>
            <person name="Chen H."/>
            <person name="Yin W.L."/>
            <person name="Huang T."/>
            <person name="Niu S.C."/>
            <person name="Liu Z.J."/>
        </authorList>
    </citation>
    <scope>NUCLEOTIDE SEQUENCE [LARGE SCALE GENOMIC DNA]</scope>
    <source>
        <strain evidence="9">Lindl</strain>
    </source>
</reference>
<dbReference type="Pfam" id="PF22099">
    <property type="entry name" value="MRS2-like"/>
    <property type="match status" value="1"/>
</dbReference>
<evidence type="ECO:0000256" key="4">
    <source>
        <dbReference type="ARBA" id="ARBA00022692"/>
    </source>
</evidence>
<keyword evidence="7 8" id="KW-0472">Membrane</keyword>
<evidence type="ECO:0000256" key="5">
    <source>
        <dbReference type="ARBA" id="ARBA00022989"/>
    </source>
</evidence>
<dbReference type="Gene3D" id="2.40.128.330">
    <property type="match status" value="1"/>
</dbReference>
<accession>A0AAV7H2Q7</accession>
<evidence type="ECO:0000313" key="9">
    <source>
        <dbReference type="EMBL" id="KAH0462726.1"/>
    </source>
</evidence>
<sequence length="454" mass="51028">MAAAELKESLLPPIPSTSSSYSTSANVSSSRRLFFPGMDVIGLKKRGQGLRSWIRVDARTGISQSIELDKFAIMRRCDLPARDVRLLDPLFVYPSTILGRERAIVVNLEQIRCIITADEVLLVNSLDPYVLQYVEELGRSVAANNGQDTVSFGGRAALPDYLPFEFRALEAALEAACTSLDSQAEDLQVESYPFLDQLTSTISTKNLELVRRLKSRLVALTRRYAIGSSIAHADLFPLFFADDSSYFVKVRDEIQQLMDDDGDMAEMYLTDKKIRMENSFNDDQPLPVYNSVGPIVSFSAPITPVSSPPKPRKLDKTMSLAWSKHSISSRSSESSAETIDELEMLLEAYFVVIDDTLNKLTSLKEYIDDTEDFINIQLDSVQNQLIQFELRLTTVTFITAIFAVVAGIFGMNFEVPLFEEPFAFLWVLVITGACGLLIFLGFFCYFRYRRLMPM</sequence>